<gene>
    <name evidence="4" type="primary">fliE</name>
    <name evidence="6" type="ORF">C7444_12912</name>
</gene>
<keyword evidence="6" id="KW-0282">Flagellum</keyword>
<keyword evidence="6" id="KW-0969">Cilium</keyword>
<keyword evidence="6" id="KW-0966">Cell projection</keyword>
<dbReference type="GO" id="GO:0003774">
    <property type="term" value="F:cytoskeletal motor activity"/>
    <property type="evidence" value="ECO:0007669"/>
    <property type="project" value="InterPro"/>
</dbReference>
<dbReference type="GO" id="GO:0009425">
    <property type="term" value="C:bacterial-type flagellum basal body"/>
    <property type="evidence" value="ECO:0007669"/>
    <property type="project" value="UniProtKB-SubCell"/>
</dbReference>
<proteinExistence type="inferred from homology"/>
<dbReference type="Pfam" id="PF02049">
    <property type="entry name" value="FliE"/>
    <property type="match status" value="1"/>
</dbReference>
<comment type="caution">
    <text evidence="6">The sequence shown here is derived from an EMBL/GenBank/DDBJ whole genome shotgun (WGS) entry which is preliminary data.</text>
</comment>
<dbReference type="PRINTS" id="PR01006">
    <property type="entry name" value="FLGHOOKFLIE"/>
</dbReference>
<comment type="similarity">
    <text evidence="2 4">Belongs to the FliE family.</text>
</comment>
<name>A0A318GU37_9BURK</name>
<sequence>MDIKLKPFDFAQAATRAGMPQVAQRVRESAQAAGLSSTDATSRADGVGFSQAMSQALRSVSQAQNEASRLQREVSLDNPTVSIEQTMLSMQKSQIGFQAALQVRNRLVQAYSDIMNMQV</sequence>
<dbReference type="AlphaFoldDB" id="A0A318GU37"/>
<accession>A0A318GU37</accession>
<keyword evidence="3 4" id="KW-0975">Bacterial flagellum</keyword>
<dbReference type="InterPro" id="IPR001624">
    <property type="entry name" value="FliE"/>
</dbReference>
<evidence type="ECO:0000313" key="7">
    <source>
        <dbReference type="Proteomes" id="UP000247811"/>
    </source>
</evidence>
<organism evidence="6 7">
    <name type="scientific">Sphaerotilus hippei</name>
    <dbReference type="NCBI Taxonomy" id="744406"/>
    <lineage>
        <taxon>Bacteria</taxon>
        <taxon>Pseudomonadati</taxon>
        <taxon>Pseudomonadota</taxon>
        <taxon>Betaproteobacteria</taxon>
        <taxon>Burkholderiales</taxon>
        <taxon>Sphaerotilaceae</taxon>
        <taxon>Sphaerotilus</taxon>
    </lineage>
</organism>
<evidence type="ECO:0000256" key="3">
    <source>
        <dbReference type="ARBA" id="ARBA00023143"/>
    </source>
</evidence>
<dbReference type="PANTHER" id="PTHR34653:SF1">
    <property type="entry name" value="FLAGELLAR HOOK-BASAL BODY COMPLEX PROTEIN FLIE"/>
    <property type="match status" value="1"/>
</dbReference>
<dbReference type="PANTHER" id="PTHR34653">
    <property type="match status" value="1"/>
</dbReference>
<evidence type="ECO:0000256" key="4">
    <source>
        <dbReference type="HAMAP-Rule" id="MF_00724"/>
    </source>
</evidence>
<evidence type="ECO:0000256" key="1">
    <source>
        <dbReference type="ARBA" id="ARBA00004117"/>
    </source>
</evidence>
<dbReference type="GO" id="GO:0005198">
    <property type="term" value="F:structural molecule activity"/>
    <property type="evidence" value="ECO:0007669"/>
    <property type="project" value="UniProtKB-UniRule"/>
</dbReference>
<dbReference type="NCBIfam" id="TIGR00205">
    <property type="entry name" value="fliE"/>
    <property type="match status" value="1"/>
</dbReference>
<comment type="subcellular location">
    <subcellularLocation>
        <location evidence="1 4">Bacterial flagellum basal body</location>
    </subcellularLocation>
</comment>
<dbReference type="Proteomes" id="UP000247811">
    <property type="component" value="Unassembled WGS sequence"/>
</dbReference>
<dbReference type="EMBL" id="QJJS01000029">
    <property type="protein sequence ID" value="PXW91933.1"/>
    <property type="molecule type" value="Genomic_DNA"/>
</dbReference>
<evidence type="ECO:0000313" key="6">
    <source>
        <dbReference type="EMBL" id="PXW91933.1"/>
    </source>
</evidence>
<evidence type="ECO:0000256" key="5">
    <source>
        <dbReference type="NCBIfam" id="TIGR00205"/>
    </source>
</evidence>
<dbReference type="HAMAP" id="MF_00724">
    <property type="entry name" value="FliE"/>
    <property type="match status" value="1"/>
</dbReference>
<evidence type="ECO:0000256" key="2">
    <source>
        <dbReference type="ARBA" id="ARBA00009272"/>
    </source>
</evidence>
<reference evidence="6 7" key="1">
    <citation type="submission" date="2018-05" db="EMBL/GenBank/DDBJ databases">
        <title>Genomic Encyclopedia of Type Strains, Phase IV (KMG-IV): sequencing the most valuable type-strain genomes for metagenomic binning, comparative biology and taxonomic classification.</title>
        <authorList>
            <person name="Goeker M."/>
        </authorList>
    </citation>
    <scope>NUCLEOTIDE SEQUENCE [LARGE SCALE GENOMIC DNA]</scope>
    <source>
        <strain evidence="6 7">DSM 566</strain>
    </source>
</reference>
<dbReference type="GO" id="GO:0071973">
    <property type="term" value="P:bacterial-type flagellum-dependent cell motility"/>
    <property type="evidence" value="ECO:0007669"/>
    <property type="project" value="InterPro"/>
</dbReference>
<keyword evidence="7" id="KW-1185">Reference proteome</keyword>
<dbReference type="RefSeq" id="WP_245909649.1">
    <property type="nucleotide sequence ID" value="NZ_QJJS01000029.1"/>
</dbReference>
<protein>
    <recommendedName>
        <fullName evidence="4 5">Flagellar hook-basal body complex protein FliE</fullName>
    </recommendedName>
</protein>